<feature type="region of interest" description="Disordered" evidence="1">
    <location>
        <begin position="67"/>
        <end position="145"/>
    </location>
</feature>
<keyword evidence="3" id="KW-1185">Reference proteome</keyword>
<evidence type="ECO:0000313" key="2">
    <source>
        <dbReference type="EMBL" id="KAJ7097265.1"/>
    </source>
</evidence>
<feature type="compositionally biased region" description="Low complexity" evidence="1">
    <location>
        <begin position="90"/>
        <end position="106"/>
    </location>
</feature>
<protein>
    <submittedName>
        <fullName evidence="2">Uncharacterized protein</fullName>
    </submittedName>
</protein>
<organism evidence="2 3">
    <name type="scientific">Mycena belliarum</name>
    <dbReference type="NCBI Taxonomy" id="1033014"/>
    <lineage>
        <taxon>Eukaryota</taxon>
        <taxon>Fungi</taxon>
        <taxon>Dikarya</taxon>
        <taxon>Basidiomycota</taxon>
        <taxon>Agaricomycotina</taxon>
        <taxon>Agaricomycetes</taxon>
        <taxon>Agaricomycetidae</taxon>
        <taxon>Agaricales</taxon>
        <taxon>Marasmiineae</taxon>
        <taxon>Mycenaceae</taxon>
        <taxon>Mycena</taxon>
    </lineage>
</organism>
<gene>
    <name evidence="2" type="ORF">B0H15DRAFT_35480</name>
</gene>
<feature type="region of interest" description="Disordered" evidence="1">
    <location>
        <begin position="400"/>
        <end position="423"/>
    </location>
</feature>
<feature type="compositionally biased region" description="Low complexity" evidence="1">
    <location>
        <begin position="305"/>
        <end position="327"/>
    </location>
</feature>
<feature type="region of interest" description="Disordered" evidence="1">
    <location>
        <begin position="240"/>
        <end position="327"/>
    </location>
</feature>
<proteinExistence type="predicted"/>
<dbReference type="AlphaFoldDB" id="A0AAD6UHQ5"/>
<feature type="region of interest" description="Disordered" evidence="1">
    <location>
        <begin position="1"/>
        <end position="28"/>
    </location>
</feature>
<dbReference type="EMBL" id="JARJCN010000010">
    <property type="protein sequence ID" value="KAJ7097265.1"/>
    <property type="molecule type" value="Genomic_DNA"/>
</dbReference>
<evidence type="ECO:0000313" key="3">
    <source>
        <dbReference type="Proteomes" id="UP001222325"/>
    </source>
</evidence>
<sequence length="455" mass="47926">MPDDIFLSSPPRKAPAHRRSATSLRTADAADDAANGRFSLAHELAVAMMPEPSAGSKLLAEEFGLEFDEGAEGIDDPVPGGPQIHVQDGDASFADASFADASFADSEAPDPQLHDATFDDEPPDFGGDPTFGSPRAPPREREKDALEVLAADLASTDNFLAHLRRLDDPASGLPSSGASSSQPALERIASDVIRRYNDTARDRETQVRELLAYEREFRRIAGEVGGEDVLGRLDALPASEPEDAPALPSAASLTGISEDVERSPIRTRPAHLRALSQDWETDPDAERLGDTDGDMDPAFAHDEPASPTSPTRAAAAPAAAQQAPATPAAQLASLRDLTATLVGALTSVSEHAQVNGAGAADAGRKLRALRNRLGGWRAEWEGAERSRARIARWEAGEAWEGVSGDTTPATPTTTPSRGAAGKRVDGRTVVAEHLHAFERALADAAVKTKAIMAAS</sequence>
<reference evidence="2" key="1">
    <citation type="submission" date="2023-03" db="EMBL/GenBank/DDBJ databases">
        <title>Massive genome expansion in bonnet fungi (Mycena s.s.) driven by repeated elements and novel gene families across ecological guilds.</title>
        <authorList>
            <consortium name="Lawrence Berkeley National Laboratory"/>
            <person name="Harder C.B."/>
            <person name="Miyauchi S."/>
            <person name="Viragh M."/>
            <person name="Kuo A."/>
            <person name="Thoen E."/>
            <person name="Andreopoulos B."/>
            <person name="Lu D."/>
            <person name="Skrede I."/>
            <person name="Drula E."/>
            <person name="Henrissat B."/>
            <person name="Morin E."/>
            <person name="Kohler A."/>
            <person name="Barry K."/>
            <person name="LaButti K."/>
            <person name="Morin E."/>
            <person name="Salamov A."/>
            <person name="Lipzen A."/>
            <person name="Mereny Z."/>
            <person name="Hegedus B."/>
            <person name="Baldrian P."/>
            <person name="Stursova M."/>
            <person name="Weitz H."/>
            <person name="Taylor A."/>
            <person name="Grigoriev I.V."/>
            <person name="Nagy L.G."/>
            <person name="Martin F."/>
            <person name="Kauserud H."/>
        </authorList>
    </citation>
    <scope>NUCLEOTIDE SEQUENCE</scope>
    <source>
        <strain evidence="2">CBHHK173m</strain>
    </source>
</reference>
<feature type="compositionally biased region" description="Low complexity" evidence="1">
    <location>
        <begin position="169"/>
        <end position="185"/>
    </location>
</feature>
<comment type="caution">
    <text evidence="2">The sequence shown here is derived from an EMBL/GenBank/DDBJ whole genome shotgun (WGS) entry which is preliminary data.</text>
</comment>
<evidence type="ECO:0000256" key="1">
    <source>
        <dbReference type="SAM" id="MobiDB-lite"/>
    </source>
</evidence>
<accession>A0AAD6UHQ5</accession>
<feature type="region of interest" description="Disordered" evidence="1">
    <location>
        <begin position="167"/>
        <end position="186"/>
    </location>
</feature>
<name>A0AAD6UHQ5_9AGAR</name>
<feature type="compositionally biased region" description="Low complexity" evidence="1">
    <location>
        <begin position="406"/>
        <end position="415"/>
    </location>
</feature>
<dbReference type="Proteomes" id="UP001222325">
    <property type="component" value="Unassembled WGS sequence"/>
</dbReference>